<feature type="transmembrane region" description="Helical" evidence="1">
    <location>
        <begin position="215"/>
        <end position="239"/>
    </location>
</feature>
<accession>A0A917J3B8</accession>
<name>A0A917J3B8_9BACT</name>
<keyword evidence="1" id="KW-0472">Membrane</keyword>
<sequence length="377" mass="43489">MGQNTNISKNYWGETIAVCLLSANTLFFFPLDKVLLIFFVFALVIARGEKMIVPINNWIIYILVLISCVVSSAINLTASVITLFPIPALAFVYFAVHYKDFFRLLYGGMTLHVVLGFLILIVSYIIPDIGWYGSLWTKGMPFIHTPMGFVSTVQVYGTLCIIWLILYYCKRRMNDVTRVDKLLYFIVTVAIIATCNRSTYLFYFLLLIFNDRRILLLYFIVVSIAIILLFNEGLGNVLFNIDTLESRSELLEGFNLSFWKTGNIYTYLFGRGTNILGEEVLNKVKWDYRSDIENGYAMLLHTYGFWGLGVFVFSALAFVVKLFLQRHWQLGIIVFYYFFISSYFTQEFVSTSFYLLIIAVCLVSNMNKKATYEFTGN</sequence>
<dbReference type="Proteomes" id="UP000627292">
    <property type="component" value="Unassembled WGS sequence"/>
</dbReference>
<keyword evidence="1" id="KW-0812">Transmembrane</keyword>
<dbReference type="AlphaFoldDB" id="A0A917J3B8"/>
<keyword evidence="1" id="KW-1133">Transmembrane helix</keyword>
<feature type="transmembrane region" description="Helical" evidence="1">
    <location>
        <begin position="336"/>
        <end position="363"/>
    </location>
</feature>
<protein>
    <submittedName>
        <fullName evidence="2">Uncharacterized protein</fullName>
    </submittedName>
</protein>
<evidence type="ECO:0000256" key="1">
    <source>
        <dbReference type="SAM" id="Phobius"/>
    </source>
</evidence>
<feature type="transmembrane region" description="Helical" evidence="1">
    <location>
        <begin position="80"/>
        <end position="98"/>
    </location>
</feature>
<feature type="transmembrane region" description="Helical" evidence="1">
    <location>
        <begin position="146"/>
        <end position="170"/>
    </location>
</feature>
<reference evidence="2" key="1">
    <citation type="journal article" date="2014" name="Int. J. Syst. Evol. Microbiol.">
        <title>Complete genome sequence of Corynebacterium casei LMG S-19264T (=DSM 44701T), isolated from a smear-ripened cheese.</title>
        <authorList>
            <consortium name="US DOE Joint Genome Institute (JGI-PGF)"/>
            <person name="Walter F."/>
            <person name="Albersmeier A."/>
            <person name="Kalinowski J."/>
            <person name="Ruckert C."/>
        </authorList>
    </citation>
    <scope>NUCLEOTIDE SEQUENCE</scope>
    <source>
        <strain evidence="2">CGMCC 1.15290</strain>
    </source>
</reference>
<feature type="transmembrane region" description="Helical" evidence="1">
    <location>
        <begin position="182"/>
        <end position="209"/>
    </location>
</feature>
<proteinExistence type="predicted"/>
<organism evidence="2 3">
    <name type="scientific">Filimonas zeae</name>
    <dbReference type="NCBI Taxonomy" id="1737353"/>
    <lineage>
        <taxon>Bacteria</taxon>
        <taxon>Pseudomonadati</taxon>
        <taxon>Bacteroidota</taxon>
        <taxon>Chitinophagia</taxon>
        <taxon>Chitinophagales</taxon>
        <taxon>Chitinophagaceae</taxon>
        <taxon>Filimonas</taxon>
    </lineage>
</organism>
<feature type="transmembrane region" description="Helical" evidence="1">
    <location>
        <begin position="27"/>
        <end position="46"/>
    </location>
</feature>
<dbReference type="EMBL" id="BMIB01000005">
    <property type="protein sequence ID" value="GGH80200.1"/>
    <property type="molecule type" value="Genomic_DNA"/>
</dbReference>
<evidence type="ECO:0000313" key="2">
    <source>
        <dbReference type="EMBL" id="GGH80200.1"/>
    </source>
</evidence>
<feature type="transmembrane region" description="Helical" evidence="1">
    <location>
        <begin position="105"/>
        <end position="126"/>
    </location>
</feature>
<comment type="caution">
    <text evidence="2">The sequence shown here is derived from an EMBL/GenBank/DDBJ whole genome shotgun (WGS) entry which is preliminary data.</text>
</comment>
<evidence type="ECO:0000313" key="3">
    <source>
        <dbReference type="Proteomes" id="UP000627292"/>
    </source>
</evidence>
<feature type="transmembrane region" description="Helical" evidence="1">
    <location>
        <begin position="58"/>
        <end position="74"/>
    </location>
</feature>
<feature type="transmembrane region" description="Helical" evidence="1">
    <location>
        <begin position="303"/>
        <end position="324"/>
    </location>
</feature>
<gene>
    <name evidence="2" type="ORF">GCM10011379_50720</name>
</gene>
<keyword evidence="3" id="KW-1185">Reference proteome</keyword>
<reference evidence="2" key="2">
    <citation type="submission" date="2020-09" db="EMBL/GenBank/DDBJ databases">
        <authorList>
            <person name="Sun Q."/>
            <person name="Zhou Y."/>
        </authorList>
    </citation>
    <scope>NUCLEOTIDE SEQUENCE</scope>
    <source>
        <strain evidence="2">CGMCC 1.15290</strain>
    </source>
</reference>